<dbReference type="KEGG" id="gtt:GUITHDRAFT_68849"/>
<reference evidence="1 3" key="1">
    <citation type="journal article" date="2012" name="Nature">
        <title>Algal genomes reveal evolutionary mosaicism and the fate of nucleomorphs.</title>
        <authorList>
            <consortium name="DOE Joint Genome Institute"/>
            <person name="Curtis B.A."/>
            <person name="Tanifuji G."/>
            <person name="Burki F."/>
            <person name="Gruber A."/>
            <person name="Irimia M."/>
            <person name="Maruyama S."/>
            <person name="Arias M.C."/>
            <person name="Ball S.G."/>
            <person name="Gile G.H."/>
            <person name="Hirakawa Y."/>
            <person name="Hopkins J.F."/>
            <person name="Kuo A."/>
            <person name="Rensing S.A."/>
            <person name="Schmutz J."/>
            <person name="Symeonidi A."/>
            <person name="Elias M."/>
            <person name="Eveleigh R.J."/>
            <person name="Herman E.K."/>
            <person name="Klute M.J."/>
            <person name="Nakayama T."/>
            <person name="Obornik M."/>
            <person name="Reyes-Prieto A."/>
            <person name="Armbrust E.V."/>
            <person name="Aves S.J."/>
            <person name="Beiko R.G."/>
            <person name="Coutinho P."/>
            <person name="Dacks J.B."/>
            <person name="Durnford D.G."/>
            <person name="Fast N.M."/>
            <person name="Green B.R."/>
            <person name="Grisdale C.J."/>
            <person name="Hempel F."/>
            <person name="Henrissat B."/>
            <person name="Hoppner M.P."/>
            <person name="Ishida K."/>
            <person name="Kim E."/>
            <person name="Koreny L."/>
            <person name="Kroth P.G."/>
            <person name="Liu Y."/>
            <person name="Malik S.B."/>
            <person name="Maier U.G."/>
            <person name="McRose D."/>
            <person name="Mock T."/>
            <person name="Neilson J.A."/>
            <person name="Onodera N.T."/>
            <person name="Poole A.M."/>
            <person name="Pritham E.J."/>
            <person name="Richards T.A."/>
            <person name="Rocap G."/>
            <person name="Roy S.W."/>
            <person name="Sarai C."/>
            <person name="Schaack S."/>
            <person name="Shirato S."/>
            <person name="Slamovits C.H."/>
            <person name="Spencer D.F."/>
            <person name="Suzuki S."/>
            <person name="Worden A.Z."/>
            <person name="Zauner S."/>
            <person name="Barry K."/>
            <person name="Bell C."/>
            <person name="Bharti A.K."/>
            <person name="Crow J.A."/>
            <person name="Grimwood J."/>
            <person name="Kramer R."/>
            <person name="Lindquist E."/>
            <person name="Lucas S."/>
            <person name="Salamov A."/>
            <person name="McFadden G.I."/>
            <person name="Lane C.E."/>
            <person name="Keeling P.J."/>
            <person name="Gray M.W."/>
            <person name="Grigoriev I.V."/>
            <person name="Archibald J.M."/>
        </authorList>
    </citation>
    <scope>NUCLEOTIDE SEQUENCE</scope>
    <source>
        <strain evidence="1 3">CCMP2712</strain>
    </source>
</reference>
<dbReference type="GeneID" id="17304869"/>
<protein>
    <submittedName>
        <fullName evidence="1 2">Uncharacterized protein</fullName>
    </submittedName>
</protein>
<evidence type="ECO:0000313" key="3">
    <source>
        <dbReference type="Proteomes" id="UP000011087"/>
    </source>
</evidence>
<dbReference type="OrthoDB" id="194228at2759"/>
<organism evidence="1">
    <name type="scientific">Guillardia theta (strain CCMP2712)</name>
    <name type="common">Cryptophyte</name>
    <dbReference type="NCBI Taxonomy" id="905079"/>
    <lineage>
        <taxon>Eukaryota</taxon>
        <taxon>Cryptophyceae</taxon>
        <taxon>Pyrenomonadales</taxon>
        <taxon>Geminigeraceae</taxon>
        <taxon>Guillardia</taxon>
    </lineage>
</organism>
<dbReference type="AlphaFoldDB" id="L1JJE2"/>
<reference evidence="2" key="3">
    <citation type="submission" date="2015-06" db="UniProtKB">
        <authorList>
            <consortium name="EnsemblProtists"/>
        </authorList>
    </citation>
    <scope>IDENTIFICATION</scope>
</reference>
<dbReference type="EMBL" id="JH992986">
    <property type="protein sequence ID" value="EKX48210.1"/>
    <property type="molecule type" value="Genomic_DNA"/>
</dbReference>
<sequence length="118" mass="13372">MQAARVVIQQSGVAAVNGVYQRRPVASIPSAFKKVCDENNWDVSATWRRLADENKSWFEHDNGSYIYRNKQDDQWWIDGPDGYGVFVARDVSDLPPKGGWKALQKQAASALPLIEYQE</sequence>
<dbReference type="RefSeq" id="XP_005835190.1">
    <property type="nucleotide sequence ID" value="XM_005835133.1"/>
</dbReference>
<dbReference type="Proteomes" id="UP000011087">
    <property type="component" value="Unassembled WGS sequence"/>
</dbReference>
<proteinExistence type="predicted"/>
<accession>L1JJE2</accession>
<dbReference type="eggNOG" id="ENOG502SBEY">
    <property type="taxonomic scope" value="Eukaryota"/>
</dbReference>
<dbReference type="OMA" id="WETERTW"/>
<name>L1JJE2_GUITC</name>
<evidence type="ECO:0000313" key="2">
    <source>
        <dbReference type="EnsemblProtists" id="EKX48210"/>
    </source>
</evidence>
<dbReference type="PaxDb" id="55529-EKX48210"/>
<reference evidence="3" key="2">
    <citation type="submission" date="2012-11" db="EMBL/GenBank/DDBJ databases">
        <authorList>
            <person name="Kuo A."/>
            <person name="Curtis B.A."/>
            <person name="Tanifuji G."/>
            <person name="Burki F."/>
            <person name="Gruber A."/>
            <person name="Irimia M."/>
            <person name="Maruyama S."/>
            <person name="Arias M.C."/>
            <person name="Ball S.G."/>
            <person name="Gile G.H."/>
            <person name="Hirakawa Y."/>
            <person name="Hopkins J.F."/>
            <person name="Rensing S.A."/>
            <person name="Schmutz J."/>
            <person name="Symeonidi A."/>
            <person name="Elias M."/>
            <person name="Eveleigh R.J."/>
            <person name="Herman E.K."/>
            <person name="Klute M.J."/>
            <person name="Nakayama T."/>
            <person name="Obornik M."/>
            <person name="Reyes-Prieto A."/>
            <person name="Armbrust E.V."/>
            <person name="Aves S.J."/>
            <person name="Beiko R.G."/>
            <person name="Coutinho P."/>
            <person name="Dacks J.B."/>
            <person name="Durnford D.G."/>
            <person name="Fast N.M."/>
            <person name="Green B.R."/>
            <person name="Grisdale C."/>
            <person name="Hempe F."/>
            <person name="Henrissat B."/>
            <person name="Hoppner M.P."/>
            <person name="Ishida K.-I."/>
            <person name="Kim E."/>
            <person name="Koreny L."/>
            <person name="Kroth P.G."/>
            <person name="Liu Y."/>
            <person name="Malik S.-B."/>
            <person name="Maier U.G."/>
            <person name="McRose D."/>
            <person name="Mock T."/>
            <person name="Neilson J.A."/>
            <person name="Onodera N.T."/>
            <person name="Poole A.M."/>
            <person name="Pritham E.J."/>
            <person name="Richards T.A."/>
            <person name="Rocap G."/>
            <person name="Roy S.W."/>
            <person name="Sarai C."/>
            <person name="Schaack S."/>
            <person name="Shirato S."/>
            <person name="Slamovits C.H."/>
            <person name="Spencer D.F."/>
            <person name="Suzuki S."/>
            <person name="Worden A.Z."/>
            <person name="Zauner S."/>
            <person name="Barry K."/>
            <person name="Bell C."/>
            <person name="Bharti A.K."/>
            <person name="Crow J.A."/>
            <person name="Grimwood J."/>
            <person name="Kramer R."/>
            <person name="Lindquist E."/>
            <person name="Lucas S."/>
            <person name="Salamov A."/>
            <person name="McFadden G.I."/>
            <person name="Lane C.E."/>
            <person name="Keeling P.J."/>
            <person name="Gray M.W."/>
            <person name="Grigoriev I.V."/>
            <person name="Archibald J.M."/>
        </authorList>
    </citation>
    <scope>NUCLEOTIDE SEQUENCE</scope>
    <source>
        <strain evidence="3">CCMP2712</strain>
    </source>
</reference>
<dbReference type="HOGENOM" id="CLU_2125736_0_0_1"/>
<evidence type="ECO:0000313" key="1">
    <source>
        <dbReference type="EMBL" id="EKX48210.1"/>
    </source>
</evidence>
<dbReference type="EnsemblProtists" id="EKX48210">
    <property type="protein sequence ID" value="EKX48210"/>
    <property type="gene ID" value="GUITHDRAFT_68849"/>
</dbReference>
<gene>
    <name evidence="1" type="ORF">GUITHDRAFT_68849</name>
</gene>
<keyword evidence="3" id="KW-1185">Reference proteome</keyword>